<dbReference type="Proteomes" id="UP001219518">
    <property type="component" value="Unassembled WGS sequence"/>
</dbReference>
<protein>
    <submittedName>
        <fullName evidence="1">Transcription initiation factor TFIID subunit 2</fullName>
    </submittedName>
</protein>
<gene>
    <name evidence="1" type="ORF">KUF71_021389</name>
</gene>
<sequence length="33" mass="3655">MQMNCHVEFASVGHSSARHLINVCLQEPDAMAK</sequence>
<keyword evidence="2" id="KW-1185">Reference proteome</keyword>
<evidence type="ECO:0000313" key="2">
    <source>
        <dbReference type="Proteomes" id="UP001219518"/>
    </source>
</evidence>
<reference evidence="1" key="2">
    <citation type="journal article" date="2023" name="BMC Genomics">
        <title>Pest status, molecular evolution, and epigenetic factors derived from the genome assembly of Frankliniella fusca, a thysanopteran phytovirus vector.</title>
        <authorList>
            <person name="Catto M.A."/>
            <person name="Labadie P.E."/>
            <person name="Jacobson A.L."/>
            <person name="Kennedy G.G."/>
            <person name="Srinivasan R."/>
            <person name="Hunt B.G."/>
        </authorList>
    </citation>
    <scope>NUCLEOTIDE SEQUENCE</scope>
    <source>
        <strain evidence="1">PL_HMW_Pooled</strain>
    </source>
</reference>
<proteinExistence type="predicted"/>
<reference evidence="1" key="1">
    <citation type="submission" date="2021-07" db="EMBL/GenBank/DDBJ databases">
        <authorList>
            <person name="Catto M.A."/>
            <person name="Jacobson A."/>
            <person name="Kennedy G."/>
            <person name="Labadie P."/>
            <person name="Hunt B.G."/>
            <person name="Srinivasan R."/>
        </authorList>
    </citation>
    <scope>NUCLEOTIDE SEQUENCE</scope>
    <source>
        <strain evidence="1">PL_HMW_Pooled</strain>
        <tissue evidence="1">Head</tissue>
    </source>
</reference>
<comment type="caution">
    <text evidence="1">The sequence shown here is derived from an EMBL/GenBank/DDBJ whole genome shotgun (WGS) entry which is preliminary data.</text>
</comment>
<dbReference type="EMBL" id="JAHWGI010000284">
    <property type="protein sequence ID" value="KAK3911728.1"/>
    <property type="molecule type" value="Genomic_DNA"/>
</dbReference>
<organism evidence="1 2">
    <name type="scientific">Frankliniella fusca</name>
    <dbReference type="NCBI Taxonomy" id="407009"/>
    <lineage>
        <taxon>Eukaryota</taxon>
        <taxon>Metazoa</taxon>
        <taxon>Ecdysozoa</taxon>
        <taxon>Arthropoda</taxon>
        <taxon>Hexapoda</taxon>
        <taxon>Insecta</taxon>
        <taxon>Pterygota</taxon>
        <taxon>Neoptera</taxon>
        <taxon>Paraneoptera</taxon>
        <taxon>Thysanoptera</taxon>
        <taxon>Terebrantia</taxon>
        <taxon>Thripoidea</taxon>
        <taxon>Thripidae</taxon>
        <taxon>Frankliniella</taxon>
    </lineage>
</organism>
<evidence type="ECO:0000313" key="1">
    <source>
        <dbReference type="EMBL" id="KAK3911728.1"/>
    </source>
</evidence>
<dbReference type="AlphaFoldDB" id="A0AAE1GZJ6"/>
<accession>A0AAE1GZJ6</accession>
<name>A0AAE1GZJ6_9NEOP</name>